<dbReference type="PANTHER" id="PTHR38601:SF1">
    <property type="entry name" value="HYDROGENASE-4 COMPONENT E"/>
    <property type="match status" value="1"/>
</dbReference>
<gene>
    <name evidence="7" type="ORF">E0H50_35710</name>
</gene>
<evidence type="ECO:0000256" key="6">
    <source>
        <dbReference type="SAM" id="Phobius"/>
    </source>
</evidence>
<dbReference type="Proteomes" id="UP000292695">
    <property type="component" value="Unassembled WGS sequence"/>
</dbReference>
<evidence type="ECO:0000256" key="4">
    <source>
        <dbReference type="ARBA" id="ARBA00022989"/>
    </source>
</evidence>
<dbReference type="EMBL" id="SJKA01000019">
    <property type="protein sequence ID" value="TCC21629.1"/>
    <property type="molecule type" value="Genomic_DNA"/>
</dbReference>
<comment type="caution">
    <text evidence="7">The sequence shown here is derived from an EMBL/GenBank/DDBJ whole genome shotgun (WGS) entry which is preliminary data.</text>
</comment>
<dbReference type="RefSeq" id="WP_131295430.1">
    <property type="nucleotide sequence ID" value="NZ_SJKA01000019.1"/>
</dbReference>
<protein>
    <recommendedName>
        <fullName evidence="9">Hydrogenase</fullName>
    </recommendedName>
</protein>
<feature type="transmembrane region" description="Helical" evidence="6">
    <location>
        <begin position="174"/>
        <end position="193"/>
    </location>
</feature>
<feature type="transmembrane region" description="Helical" evidence="6">
    <location>
        <begin position="123"/>
        <end position="141"/>
    </location>
</feature>
<keyword evidence="3 6" id="KW-0812">Transmembrane</keyword>
<evidence type="ECO:0000256" key="2">
    <source>
        <dbReference type="ARBA" id="ARBA00022475"/>
    </source>
</evidence>
<dbReference type="PANTHER" id="PTHR38601">
    <property type="entry name" value="HYDROGENASE-4 COMPONENT E"/>
    <property type="match status" value="1"/>
</dbReference>
<name>A0A4R0IDB2_9ACTN</name>
<feature type="transmembrane region" description="Helical" evidence="6">
    <location>
        <begin position="5"/>
        <end position="21"/>
    </location>
</feature>
<dbReference type="InterPro" id="IPR038730">
    <property type="entry name" value="HyfE-like"/>
</dbReference>
<dbReference type="GO" id="GO:0005886">
    <property type="term" value="C:plasma membrane"/>
    <property type="evidence" value="ECO:0007669"/>
    <property type="project" value="UniProtKB-SubCell"/>
</dbReference>
<dbReference type="OrthoDB" id="4833173at2"/>
<feature type="transmembrane region" description="Helical" evidence="6">
    <location>
        <begin position="53"/>
        <end position="69"/>
    </location>
</feature>
<evidence type="ECO:0000256" key="1">
    <source>
        <dbReference type="ARBA" id="ARBA00004651"/>
    </source>
</evidence>
<feature type="transmembrane region" description="Helical" evidence="6">
    <location>
        <begin position="90"/>
        <end position="111"/>
    </location>
</feature>
<evidence type="ECO:0000313" key="7">
    <source>
        <dbReference type="EMBL" id="TCC21629.1"/>
    </source>
</evidence>
<comment type="subcellular location">
    <subcellularLocation>
        <location evidence="1">Cell membrane</location>
        <topology evidence="1">Multi-pass membrane protein</topology>
    </subcellularLocation>
</comment>
<evidence type="ECO:0000313" key="8">
    <source>
        <dbReference type="Proteomes" id="UP000292695"/>
    </source>
</evidence>
<evidence type="ECO:0000256" key="5">
    <source>
        <dbReference type="ARBA" id="ARBA00023136"/>
    </source>
</evidence>
<sequence length="214" mass="22786">MTQLLYLICGGLLLSSVMVLWRRELSAIVRLLVVQGVLLGALALVLAGRLDSVELVVVAIGVVALKAVLVPRILRRVLRDGNEARETEPLVNVTASIVAAAFLILLAYAASRPLVRLSPSAETQAVPVGLAMVLLGFFVLVTRRRALSQIVGFLLLDNGIAATAFLITGGVPGIVELAVSLDVLLVVLVLQVLTARLRTTFGGTDIDELRELHD</sequence>
<proteinExistence type="predicted"/>
<dbReference type="AlphaFoldDB" id="A0A4R0IDB2"/>
<feature type="transmembrane region" description="Helical" evidence="6">
    <location>
        <begin position="28"/>
        <end position="47"/>
    </location>
</feature>
<accession>A0A4R0IDB2</accession>
<evidence type="ECO:0000256" key="3">
    <source>
        <dbReference type="ARBA" id="ARBA00022692"/>
    </source>
</evidence>
<reference evidence="7 8" key="1">
    <citation type="submission" date="2019-02" db="EMBL/GenBank/DDBJ databases">
        <title>Kribbella capetownensis sp. nov. and Kribbella speibonae sp. nov., isolated from soil.</title>
        <authorList>
            <person name="Curtis S.M."/>
            <person name="Norton I."/>
            <person name="Everest G.J."/>
            <person name="Meyers P.R."/>
        </authorList>
    </citation>
    <scope>NUCLEOTIDE SEQUENCE [LARGE SCALE GENOMIC DNA]</scope>
    <source>
        <strain evidence="7 8">DSM 27082</strain>
    </source>
</reference>
<evidence type="ECO:0008006" key="9">
    <source>
        <dbReference type="Google" id="ProtNLM"/>
    </source>
</evidence>
<keyword evidence="2" id="KW-1003">Cell membrane</keyword>
<keyword evidence="5 6" id="KW-0472">Membrane</keyword>
<organism evidence="7 8">
    <name type="scientific">Kribbella sindirgiensis</name>
    <dbReference type="NCBI Taxonomy" id="1124744"/>
    <lineage>
        <taxon>Bacteria</taxon>
        <taxon>Bacillati</taxon>
        <taxon>Actinomycetota</taxon>
        <taxon>Actinomycetes</taxon>
        <taxon>Propionibacteriales</taxon>
        <taxon>Kribbellaceae</taxon>
        <taxon>Kribbella</taxon>
    </lineage>
</organism>
<keyword evidence="8" id="KW-1185">Reference proteome</keyword>
<keyword evidence="4 6" id="KW-1133">Transmembrane helix</keyword>
<feature type="transmembrane region" description="Helical" evidence="6">
    <location>
        <begin position="150"/>
        <end position="168"/>
    </location>
</feature>